<comment type="caution">
    <text evidence="2">The sequence shown here is derived from an EMBL/GenBank/DDBJ whole genome shotgun (WGS) entry which is preliminary data.</text>
</comment>
<dbReference type="PANTHER" id="PTHR13281:SF0">
    <property type="entry name" value="TRANSMEMBRANE PROTEIN 70, MITOCHONDRIAL"/>
    <property type="match status" value="1"/>
</dbReference>
<sequence length="292" mass="32199">MRFLAPRYSKTGIMLSTAKFSLLPQRRTSSIVLDLNIRSKRMQVTLRNANYLLHSKKSGLQESCTARLSCHLQYASLPTSSACRLRSLPGRGYQSPRTFSSTAGDGKAVLIYTGAHAGVIRTLKRVSLTTCIIGLFSTPFFLTLGSESVPMAANVALTGIVLLATCGPTILLHAFTKPYIFALRVAPFVTADNDLEISDSGDKSDRAVRRNTTPDMHFSADTIDFLSRRITTSFNLSDVKPLPNSTRPFVSFSARDRLYFVHGETFPDKHLLHSLLGRPLKKSELEGSEQPN</sequence>
<name>W7TRL5_9STRA</name>
<proteinExistence type="predicted"/>
<evidence type="ECO:0008006" key="4">
    <source>
        <dbReference type="Google" id="ProtNLM"/>
    </source>
</evidence>
<keyword evidence="1" id="KW-1133">Transmembrane helix</keyword>
<dbReference type="OrthoDB" id="46081at2759"/>
<dbReference type="GO" id="GO:0033615">
    <property type="term" value="P:mitochondrial proton-transporting ATP synthase complex assembly"/>
    <property type="evidence" value="ECO:0007669"/>
    <property type="project" value="TreeGrafter"/>
</dbReference>
<keyword evidence="3" id="KW-1185">Reference proteome</keyword>
<keyword evidence="1" id="KW-0812">Transmembrane</keyword>
<evidence type="ECO:0000256" key="1">
    <source>
        <dbReference type="SAM" id="Phobius"/>
    </source>
</evidence>
<reference evidence="2 3" key="1">
    <citation type="journal article" date="2014" name="Mol. Plant">
        <title>Chromosome Scale Genome Assembly and Transcriptome Profiling of Nannochloropsis gaditana in Nitrogen Depletion.</title>
        <authorList>
            <person name="Corteggiani Carpinelli E."/>
            <person name="Telatin A."/>
            <person name="Vitulo N."/>
            <person name="Forcato C."/>
            <person name="D'Angelo M."/>
            <person name="Schiavon R."/>
            <person name="Vezzi A."/>
            <person name="Giacometti G.M."/>
            <person name="Morosinotto T."/>
            <person name="Valle G."/>
        </authorList>
    </citation>
    <scope>NUCLEOTIDE SEQUENCE [LARGE SCALE GENOMIC DNA]</scope>
    <source>
        <strain evidence="2 3">B-31</strain>
    </source>
</reference>
<evidence type="ECO:0000313" key="2">
    <source>
        <dbReference type="EMBL" id="EWM28852.1"/>
    </source>
</evidence>
<dbReference type="EMBL" id="AZIL01000270">
    <property type="protein sequence ID" value="EWM28852.1"/>
    <property type="molecule type" value="Genomic_DNA"/>
</dbReference>
<feature type="transmembrane region" description="Helical" evidence="1">
    <location>
        <begin position="126"/>
        <end position="145"/>
    </location>
</feature>
<keyword evidence="1" id="KW-0472">Membrane</keyword>
<dbReference type="GO" id="GO:0031966">
    <property type="term" value="C:mitochondrial membrane"/>
    <property type="evidence" value="ECO:0007669"/>
    <property type="project" value="TreeGrafter"/>
</dbReference>
<protein>
    <recommendedName>
        <fullName evidence="4">Transmembrane protein 70</fullName>
    </recommendedName>
</protein>
<accession>W7TRL5</accession>
<dbReference type="InterPro" id="IPR009724">
    <property type="entry name" value="TMEM70"/>
</dbReference>
<feature type="transmembrane region" description="Helical" evidence="1">
    <location>
        <begin position="151"/>
        <end position="175"/>
    </location>
</feature>
<dbReference type="Pfam" id="PF06979">
    <property type="entry name" value="TMEM70"/>
    <property type="match status" value="1"/>
</dbReference>
<dbReference type="AlphaFoldDB" id="W7TRL5"/>
<dbReference type="InterPro" id="IPR045325">
    <property type="entry name" value="TMEM70/TMEM186/TMEM223"/>
</dbReference>
<organism evidence="2 3">
    <name type="scientific">Nannochloropsis gaditana</name>
    <dbReference type="NCBI Taxonomy" id="72520"/>
    <lineage>
        <taxon>Eukaryota</taxon>
        <taxon>Sar</taxon>
        <taxon>Stramenopiles</taxon>
        <taxon>Ochrophyta</taxon>
        <taxon>Eustigmatophyceae</taxon>
        <taxon>Eustigmatales</taxon>
        <taxon>Monodopsidaceae</taxon>
        <taxon>Nannochloropsis</taxon>
    </lineage>
</organism>
<dbReference type="PANTHER" id="PTHR13281">
    <property type="entry name" value="TRANSMEMBRANE PROTEIN 70, MITOCHONDRIAL"/>
    <property type="match status" value="1"/>
</dbReference>
<evidence type="ECO:0000313" key="3">
    <source>
        <dbReference type="Proteomes" id="UP000019335"/>
    </source>
</evidence>
<dbReference type="Proteomes" id="UP000019335">
    <property type="component" value="Chromosome 4"/>
</dbReference>
<gene>
    <name evidence="2" type="ORF">Naga_100133g16</name>
</gene>